<protein>
    <submittedName>
        <fullName evidence="3">Energy transducer TonB</fullName>
    </submittedName>
</protein>
<dbReference type="EMBL" id="JACXSS010000001">
    <property type="protein sequence ID" value="MBD9355741.1"/>
    <property type="molecule type" value="Genomic_DNA"/>
</dbReference>
<evidence type="ECO:0000313" key="3">
    <source>
        <dbReference type="EMBL" id="MBD9355741.1"/>
    </source>
</evidence>
<dbReference type="Proteomes" id="UP000652176">
    <property type="component" value="Unassembled WGS sequence"/>
</dbReference>
<dbReference type="SUPFAM" id="SSF74653">
    <property type="entry name" value="TolA/TonB C-terminal domain"/>
    <property type="match status" value="1"/>
</dbReference>
<dbReference type="RefSeq" id="WP_192374085.1">
    <property type="nucleotide sequence ID" value="NZ_CAJHIV010000001.1"/>
</dbReference>
<proteinExistence type="predicted"/>
<accession>A0ABR9CXY5</accession>
<reference evidence="3 4" key="1">
    <citation type="submission" date="2020-09" db="EMBL/GenBank/DDBJ databases">
        <title>Methylomonas albis sp. nov. and Methylomonas fluvii sp. nov.: Two cold-adapted methanotrophs from the River Elbe and an amended description of Methylovulum psychrotolerans strain Eb1.</title>
        <authorList>
            <person name="Bussmann I.K."/>
            <person name="Klings K.-W."/>
            <person name="Warnstedt J."/>
            <person name="Hoppert M."/>
            <person name="Saborowski A."/>
            <person name="Horn F."/>
            <person name="Liebner S."/>
        </authorList>
    </citation>
    <scope>NUCLEOTIDE SEQUENCE [LARGE SCALE GENOMIC DNA]</scope>
    <source>
        <strain evidence="3 4">EbA</strain>
    </source>
</reference>
<keyword evidence="2" id="KW-0472">Membrane</keyword>
<keyword evidence="2" id="KW-0812">Transmembrane</keyword>
<sequence>MSQKKPLRVYIPRIIGGLLAVLAVFYVVKVIVDFVDKKPAKNEKKIQPITLLKPPPPPPPPPKVEKPPEPEIKEKIEEPEPDPEPMPETPPDEAPPRDLGLDAEGTAGSDGFGLAARKGGTGLFGGGAGNPYAWYGGLVKNGILNILSSHEELRRKGYTAIVKVWLKADGSVERVELTKGSNDADIDDLLSRLLNKFDRVAEAPPPGMQQPIKLKISSRI</sequence>
<name>A0ABR9CXY5_9GAMM</name>
<feature type="compositionally biased region" description="Basic and acidic residues" evidence="1">
    <location>
        <begin position="63"/>
        <end position="78"/>
    </location>
</feature>
<keyword evidence="2" id="KW-1133">Transmembrane helix</keyword>
<gene>
    <name evidence="3" type="ORF">IE877_07575</name>
</gene>
<feature type="region of interest" description="Disordered" evidence="1">
    <location>
        <begin position="45"/>
        <end position="112"/>
    </location>
</feature>
<comment type="caution">
    <text evidence="3">The sequence shown here is derived from an EMBL/GenBank/DDBJ whole genome shotgun (WGS) entry which is preliminary data.</text>
</comment>
<keyword evidence="4" id="KW-1185">Reference proteome</keyword>
<evidence type="ECO:0000313" key="4">
    <source>
        <dbReference type="Proteomes" id="UP000652176"/>
    </source>
</evidence>
<feature type="transmembrane region" description="Helical" evidence="2">
    <location>
        <begin position="14"/>
        <end position="35"/>
    </location>
</feature>
<organism evidence="3 4">
    <name type="scientific">Methylomonas albis</name>
    <dbReference type="NCBI Taxonomy" id="1854563"/>
    <lineage>
        <taxon>Bacteria</taxon>
        <taxon>Pseudomonadati</taxon>
        <taxon>Pseudomonadota</taxon>
        <taxon>Gammaproteobacteria</taxon>
        <taxon>Methylococcales</taxon>
        <taxon>Methylococcaceae</taxon>
        <taxon>Methylomonas</taxon>
    </lineage>
</organism>
<feature type="compositionally biased region" description="Pro residues" evidence="1">
    <location>
        <begin position="53"/>
        <end position="62"/>
    </location>
</feature>
<dbReference type="Pfam" id="PF13103">
    <property type="entry name" value="TonB_2"/>
    <property type="match status" value="1"/>
</dbReference>
<evidence type="ECO:0000256" key="1">
    <source>
        <dbReference type="SAM" id="MobiDB-lite"/>
    </source>
</evidence>
<evidence type="ECO:0000256" key="2">
    <source>
        <dbReference type="SAM" id="Phobius"/>
    </source>
</evidence>